<feature type="region of interest" description="Disordered" evidence="1">
    <location>
        <begin position="790"/>
        <end position="1027"/>
    </location>
</feature>
<proteinExistence type="predicted"/>
<feature type="domain" description="eCIS core" evidence="2">
    <location>
        <begin position="188"/>
        <end position="263"/>
    </location>
</feature>
<feature type="compositionally biased region" description="Polar residues" evidence="1">
    <location>
        <begin position="13"/>
        <end position="23"/>
    </location>
</feature>
<protein>
    <recommendedName>
        <fullName evidence="2">eCIS core domain-containing protein</fullName>
    </recommendedName>
</protein>
<feature type="region of interest" description="Disordered" evidence="1">
    <location>
        <begin position="1"/>
        <end position="52"/>
    </location>
</feature>
<gene>
    <name evidence="3" type="ORF">C900_01836</name>
</gene>
<dbReference type="STRING" id="1237149.C900_01836"/>
<feature type="compositionally biased region" description="Low complexity" evidence="1">
    <location>
        <begin position="850"/>
        <end position="869"/>
    </location>
</feature>
<reference evidence="3 4" key="1">
    <citation type="submission" date="2012-12" db="EMBL/GenBank/DDBJ databases">
        <title>Genome assembly of Fulvivirga imtechensis AK7.</title>
        <authorList>
            <person name="Nupur N."/>
            <person name="Khatri I."/>
            <person name="Kumar R."/>
            <person name="Subramanian S."/>
            <person name="Pinnaka A."/>
        </authorList>
    </citation>
    <scope>NUCLEOTIDE SEQUENCE [LARGE SCALE GENOMIC DNA]</scope>
    <source>
        <strain evidence="3 4">AK7</strain>
    </source>
</reference>
<evidence type="ECO:0000256" key="1">
    <source>
        <dbReference type="SAM" id="MobiDB-lite"/>
    </source>
</evidence>
<keyword evidence="4" id="KW-1185">Reference proteome</keyword>
<evidence type="ECO:0000259" key="2">
    <source>
        <dbReference type="Pfam" id="PF13699"/>
    </source>
</evidence>
<dbReference type="PATRIC" id="fig|1237149.3.peg.1790"/>
<dbReference type="eggNOG" id="COG1361">
    <property type="taxonomic scope" value="Bacteria"/>
</dbReference>
<feature type="compositionally biased region" description="Pro residues" evidence="1">
    <location>
        <begin position="913"/>
        <end position="923"/>
    </location>
</feature>
<accession>L8JWT9</accession>
<dbReference type="InterPro" id="IPR025295">
    <property type="entry name" value="eCIS_core_dom"/>
</dbReference>
<comment type="caution">
    <text evidence="3">The sequence shown here is derived from an EMBL/GenBank/DDBJ whole genome shotgun (WGS) entry which is preliminary data.</text>
</comment>
<dbReference type="RefSeq" id="WP_009579278.1">
    <property type="nucleotide sequence ID" value="NZ_AMZN01000027.1"/>
</dbReference>
<organism evidence="3 4">
    <name type="scientific">Fulvivirga imtechensis AK7</name>
    <dbReference type="NCBI Taxonomy" id="1237149"/>
    <lineage>
        <taxon>Bacteria</taxon>
        <taxon>Pseudomonadati</taxon>
        <taxon>Bacteroidota</taxon>
        <taxon>Cytophagia</taxon>
        <taxon>Cytophagales</taxon>
        <taxon>Fulvivirgaceae</taxon>
        <taxon>Fulvivirga</taxon>
    </lineage>
</organism>
<sequence>MAGYTQEVKNCDSKANNRLNQPEDTIVANVPAPPKTQPAQPTFEPIHGNEKVLPKMTAREPEANLQMKCEECEEEERIQMQTGPQVMKMAGNADDEEGNAVQPKLKIGAADDEYEREADAVADQVMRMPDPKADNNAIIQRKPALIQAKCKVCDEEEAVQMKANGNAGNNAPHDIAQKLQNSNGGRALSPALQHDFGSKIGADFSRVKVHTHSPAVQMNRQLGARAFTYGSNIYFNQGEYDPWSLKGKHLLAHELTHVIQQTGNIQKEDGDEAESATDTERRPIRIDITAEPIAFFEQSGSEYIIKTPRWYRDRLEFNGDTPVLQPEDFVSGLEHRTTFGTRWDAEEGVEVFTSWRRRTMPLLPEAREQLLAGSPIPLEDYDDHYWAVYLNSVDLVRWYGLERWNARHEGTAGGEGEGLASQAEIINARLEGDYTVLRSNSDLSIVLLFMLEHFTALTLTDEIVEMASDGLAQEELDQILAGNDRRPTVTSIFTQAWNEYREAGGSDVAPFSLLSERIVEQYIYRNPNAMANFLKIGRGRGRESSILGIIQRNTGRLLYDSLGLPIISVNGATYRDAGYMGFDMSQLIPDELETDAVRSGDYGSMLVTNMFSQTFGVHDIPAIAQGVDAAIENIEIVAARVEEGLSAEVKRVVGQVLVILAAFMLGKATAKLLQRINIAPLQAFGYALELGIMGAEYYFGFTFISDTWRTMTRAAYHMSRVINQENGELTHLSQLHIELAARPIQHLIANMAGLMGAAAFGASVRGARAGTRMIWESSEVPIREAIAETARESAGERGTTEVEAPRQPAPESRAPEPTSPPELRVIEGGRSSEGGTAPRSTGGGTGIGRGRPSSPGSGTTGPSAPSAPAVRGTTPSPGRSADVPVARGRGGGYESGAATARVLEPAETAPVPEARPIPEPSPAEVPELPDNVVRGPWPERPAPAEPPPAEAPRPTEAPPRPVEVPAPEAPEVSSPETGRSEAPSARRGESAQRGSQADPSSVPVPVAVPEPAREEEEEPRRRCYDTSQKLGFNNGSFYVLPIGPTPEDLRVLACMERTAVGTTYRAFNTRNIAVARFIVNGQPRYVAAPNVSHNDSHGTHSEDFIFIEANNRFGQGNYIIDALFSERTPCTTCSGFLRIAPKTPGFMVHYIVSRRITGSAKVRVLRENYNGGV</sequence>
<feature type="compositionally biased region" description="Low complexity" evidence="1">
    <location>
        <begin position="999"/>
        <end position="1010"/>
    </location>
</feature>
<feature type="compositionally biased region" description="Pro residues" evidence="1">
    <location>
        <begin position="938"/>
        <end position="968"/>
    </location>
</feature>
<evidence type="ECO:0000313" key="3">
    <source>
        <dbReference type="EMBL" id="ELR72094.1"/>
    </source>
</evidence>
<evidence type="ECO:0000313" key="4">
    <source>
        <dbReference type="Proteomes" id="UP000011135"/>
    </source>
</evidence>
<dbReference type="Proteomes" id="UP000011135">
    <property type="component" value="Unassembled WGS sequence"/>
</dbReference>
<dbReference type="EMBL" id="AMZN01000027">
    <property type="protein sequence ID" value="ELR72094.1"/>
    <property type="molecule type" value="Genomic_DNA"/>
</dbReference>
<feature type="compositionally biased region" description="Basic and acidic residues" evidence="1">
    <location>
        <begin position="790"/>
        <end position="804"/>
    </location>
</feature>
<name>L8JWT9_9BACT</name>
<dbReference type="Pfam" id="PF13699">
    <property type="entry name" value="eCIS_core"/>
    <property type="match status" value="1"/>
</dbReference>
<dbReference type="AlphaFoldDB" id="L8JWT9"/>